<name>A0A8T0HW61_CERPU</name>
<dbReference type="Proteomes" id="UP000822688">
    <property type="component" value="Chromosome V"/>
</dbReference>
<proteinExistence type="predicted"/>
<evidence type="ECO:0000313" key="1">
    <source>
        <dbReference type="EMBL" id="KAG0575086.1"/>
    </source>
</evidence>
<accession>A0A8T0HW61</accession>
<evidence type="ECO:0008006" key="3">
    <source>
        <dbReference type="Google" id="ProtNLM"/>
    </source>
</evidence>
<sequence length="69" mass="7748">MQFPLYTLMVFDEWHQGIPVGWVLTSRCGEEDLTPWMTALNQKMATTCPGWNPSAFIVDCALGEINALT</sequence>
<dbReference type="PANTHER" id="PTHR33977">
    <property type="entry name" value="ZINC ION BINDING PROTEIN"/>
    <property type="match status" value="1"/>
</dbReference>
<dbReference type="AlphaFoldDB" id="A0A8T0HW61"/>
<dbReference type="EMBL" id="CM026426">
    <property type="protein sequence ID" value="KAG0575086.1"/>
    <property type="molecule type" value="Genomic_DNA"/>
</dbReference>
<gene>
    <name evidence="1" type="ORF">KC19_VG317000</name>
</gene>
<keyword evidence="2" id="KW-1185">Reference proteome</keyword>
<protein>
    <recommendedName>
        <fullName evidence="3">MULE transposase domain-containing protein</fullName>
    </recommendedName>
</protein>
<reference evidence="1" key="1">
    <citation type="submission" date="2020-06" db="EMBL/GenBank/DDBJ databases">
        <title>WGS assembly of Ceratodon purpureus strain R40.</title>
        <authorList>
            <person name="Carey S.B."/>
            <person name="Jenkins J."/>
            <person name="Shu S."/>
            <person name="Lovell J.T."/>
            <person name="Sreedasyam A."/>
            <person name="Maumus F."/>
            <person name="Tiley G.P."/>
            <person name="Fernandez-Pozo N."/>
            <person name="Barry K."/>
            <person name="Chen C."/>
            <person name="Wang M."/>
            <person name="Lipzen A."/>
            <person name="Daum C."/>
            <person name="Saski C.A."/>
            <person name="Payton A.C."/>
            <person name="Mcbreen J.C."/>
            <person name="Conrad R.E."/>
            <person name="Kollar L.M."/>
            <person name="Olsson S."/>
            <person name="Huttunen S."/>
            <person name="Landis J.B."/>
            <person name="Wickett N.J."/>
            <person name="Johnson M.G."/>
            <person name="Rensing S.A."/>
            <person name="Grimwood J."/>
            <person name="Schmutz J."/>
            <person name="Mcdaniel S.F."/>
        </authorList>
    </citation>
    <scope>NUCLEOTIDE SEQUENCE</scope>
    <source>
        <strain evidence="1">R40</strain>
    </source>
</reference>
<organism evidence="1 2">
    <name type="scientific">Ceratodon purpureus</name>
    <name type="common">Fire moss</name>
    <name type="synonym">Dicranum purpureum</name>
    <dbReference type="NCBI Taxonomy" id="3225"/>
    <lineage>
        <taxon>Eukaryota</taxon>
        <taxon>Viridiplantae</taxon>
        <taxon>Streptophyta</taxon>
        <taxon>Embryophyta</taxon>
        <taxon>Bryophyta</taxon>
        <taxon>Bryophytina</taxon>
        <taxon>Bryopsida</taxon>
        <taxon>Dicranidae</taxon>
        <taxon>Pseudoditrichales</taxon>
        <taxon>Ditrichaceae</taxon>
        <taxon>Ceratodon</taxon>
    </lineage>
</organism>
<dbReference type="PANTHER" id="PTHR33977:SF1">
    <property type="entry name" value="ZINC ION BINDING PROTEIN"/>
    <property type="match status" value="1"/>
</dbReference>
<comment type="caution">
    <text evidence="1">The sequence shown here is derived from an EMBL/GenBank/DDBJ whole genome shotgun (WGS) entry which is preliminary data.</text>
</comment>
<evidence type="ECO:0000313" key="2">
    <source>
        <dbReference type="Proteomes" id="UP000822688"/>
    </source>
</evidence>